<reference evidence="1 2" key="1">
    <citation type="submission" date="2015-04" db="EMBL/GenBank/DDBJ databases">
        <authorList>
            <consortium name="Pathogen Informatics"/>
        </authorList>
    </citation>
    <scope>NUCLEOTIDE SEQUENCE [LARGE SCALE GENOMIC DNA]</scope>
    <source>
        <strain evidence="1 2">SGS1</strain>
    </source>
</reference>
<name>A0A1J1HAA1_PLARL</name>
<evidence type="ECO:0000313" key="1">
    <source>
        <dbReference type="EMBL" id="CRH00362.1"/>
    </source>
</evidence>
<organism evidence="1 2">
    <name type="scientific">Plasmodium relictum</name>
    <dbReference type="NCBI Taxonomy" id="85471"/>
    <lineage>
        <taxon>Eukaryota</taxon>
        <taxon>Sar</taxon>
        <taxon>Alveolata</taxon>
        <taxon>Apicomplexa</taxon>
        <taxon>Aconoidasida</taxon>
        <taxon>Haemosporida</taxon>
        <taxon>Plasmodiidae</taxon>
        <taxon>Plasmodium</taxon>
        <taxon>Plasmodium (Haemamoeba)</taxon>
    </lineage>
</organism>
<dbReference type="OMA" id="YDITRIF"/>
<gene>
    <name evidence="1" type="ORF">PRELSG_1001300</name>
</gene>
<evidence type="ECO:0000313" key="2">
    <source>
        <dbReference type="Proteomes" id="UP000220158"/>
    </source>
</evidence>
<accession>A0A1J1HAA1</accession>
<proteinExistence type="predicted"/>
<dbReference type="EMBL" id="LN835305">
    <property type="protein sequence ID" value="CRH00362.1"/>
    <property type="molecule type" value="Genomic_DNA"/>
</dbReference>
<sequence>MIKKSTNLLSFDYYLINNGKYSKIWATNIFKKYIHLANIYYSFIHKNKKINTNIYNMNCVELYKYSCFLQKGNINNENIYKKINRRVEMIYKFLIPSKIILLIKLYLENANLNVYHNTFNCLIEGTITKLNEFNLEEIVKMYSIISKMENNQNITYLFKYFNNHLINNYTFIDVKSFSIILNSHAKLKIRDIKLINKFLNIILENKLSFDIINYSIFFNSFYKLRIIDNDYIEKIVKEFLNELDVWRKCREQKNLENDHLSSKEKLIINKFINYYPHHICNILLFFTIFNINKISNINNSKEIENEINFNDNIYINFLLELLIEKKNLLRCEEILILCQVLKSFKIKNDILIDHIEKELLNYFNYIKEEKKNFNRNNEKLKNVNNIIQFSDGAVIKILFDLCTFYNDINIYRKSVQFFLQKKKKVDFNSSSLLLYIYSEINHLDYKMLNLLISVLNKNYLKNFQIENVFLLIRSFYKFCLNNQHYFVYDQIKENNILDTNKNSTTNNISNSNAIHPCELTTVNNSNNYDNKNYIYEDIHKNNIMDNKETHCSNEDYFTEASNDIDDIFYKIHKLSNNIFTKLEEELLEKKIELNESNISQLCKILYYSVFLRKFAFLNNVINLFINKEDINGFKNILNILYSYSYIKNNLYFNFHEINLIKVNKNCSKECDTVLKNYNFIINKRGYINELKNMIYFIFIQCKLNDYNYVNVDIISILLNSFFLNIHLLSILLNSLICKELSILINFAKDNGKEKLSKICSKDICDDLKNDTFLIIKNIDNFHYMKLYNKIFMHINKHILKCQNIYDITRIFNSSFILLSYIEKCRSENKLDDDVLQGEKHIHSILKKIEKNLTENYSLYNKEFIILLSAISIYSNNYFYIPFSFFFEYFNLYVFKNFISYLILLSNDEEIKYISNSIFSLTNYYSNCNKYNKKQDIEDFYTFHISQIINSVKNNNNLNSFKINNIMNIYKLMVNNNNILNNTFFKKIKDLYIYSLEINSILLNNLSLNELNNLCLLLVKKKEPNTFLFKYTLKKNYEYVNLKNEILSYDYIINLLNIYINFKKYNFSINDQMIINIILKNIDNFQTLHEINTLLQNIYLIKTINVYNNLIRELCYHIKKIYMNYFLNNETINLNKVVYLLYLLNNYDNSEIFYNMFQIFFVKFFKLSKIIVYQKKKYNFVNSLTNTFFMAKNIYSLNENVNINLDKDLKKNNLNDEYIIYLNDNLLVNNIITDINEPNNAMKKNKIDMAISESTSKLECIDYSKVKESLINYDNNKYIYHSSNEIDEIKDKEHMLYINDYTFIILFLLLDIIRNEKRIESIEICSFIFKVFKNYIYFLNKEVIIECLYIYFFSQINNELSQEYNKVKLKNFNDDQIHYVLNILITFTHNLEIYSILKLSFIYINLFFFSQKNYQVKENIKILFEHINRKKDLIEKNNILYDQLKKYENISNH</sequence>
<keyword evidence="2" id="KW-1185">Reference proteome</keyword>
<dbReference type="KEGG" id="prel:PRELSG_1001300"/>
<dbReference type="GeneID" id="39736479"/>
<dbReference type="OrthoDB" id="370895at2759"/>
<dbReference type="VEuPathDB" id="PlasmoDB:PRELSG_1001300"/>
<dbReference type="Proteomes" id="UP000220158">
    <property type="component" value="Chromosome 10"/>
</dbReference>
<dbReference type="RefSeq" id="XP_028533365.1">
    <property type="nucleotide sequence ID" value="XM_028676925.1"/>
</dbReference>
<protein>
    <submittedName>
        <fullName evidence="1">Uncharacterized protein</fullName>
    </submittedName>
</protein>